<keyword evidence="2" id="KW-1185">Reference proteome</keyword>
<dbReference type="Proteomes" id="UP001589628">
    <property type="component" value="Unassembled WGS sequence"/>
</dbReference>
<organism evidence="1 2">
    <name type="scientific">Balneatrix alpica</name>
    <dbReference type="NCBI Taxonomy" id="75684"/>
    <lineage>
        <taxon>Bacteria</taxon>
        <taxon>Pseudomonadati</taxon>
        <taxon>Pseudomonadota</taxon>
        <taxon>Gammaproteobacteria</taxon>
        <taxon>Oceanospirillales</taxon>
        <taxon>Balneatrichaceae</taxon>
        <taxon>Balneatrix</taxon>
    </lineage>
</organism>
<name>A0ABV5ZH19_9GAMM</name>
<dbReference type="EMBL" id="JBHLZN010000004">
    <property type="protein sequence ID" value="MFB9887414.1"/>
    <property type="molecule type" value="Genomic_DNA"/>
</dbReference>
<sequence>MPIAQCFLAPCCPEPQGQHLVSAWAQYSGQPQAEAEMSVNLSRVDQQWGKGYLIMAQLWLPSLWSESAIAQLAQGLSLALGQHFALPQREVLVLVQLLESGRVVEKGQLQCW</sequence>
<evidence type="ECO:0000313" key="1">
    <source>
        <dbReference type="EMBL" id="MFB9887414.1"/>
    </source>
</evidence>
<accession>A0ABV5ZH19</accession>
<protein>
    <submittedName>
        <fullName evidence="1">Uncharacterized protein</fullName>
    </submittedName>
</protein>
<dbReference type="RefSeq" id="WP_027314032.1">
    <property type="nucleotide sequence ID" value="NZ_JBHLZN010000004.1"/>
</dbReference>
<reference evidence="1 2" key="1">
    <citation type="submission" date="2024-09" db="EMBL/GenBank/DDBJ databases">
        <authorList>
            <person name="Sun Q."/>
            <person name="Mori K."/>
        </authorList>
    </citation>
    <scope>NUCLEOTIDE SEQUENCE [LARGE SCALE GENOMIC DNA]</scope>
    <source>
        <strain evidence="1 2">ATCC 51285</strain>
    </source>
</reference>
<gene>
    <name evidence="1" type="ORF">ACFFLH_13415</name>
</gene>
<evidence type="ECO:0000313" key="2">
    <source>
        <dbReference type="Proteomes" id="UP001589628"/>
    </source>
</evidence>
<comment type="caution">
    <text evidence="1">The sequence shown here is derived from an EMBL/GenBank/DDBJ whole genome shotgun (WGS) entry which is preliminary data.</text>
</comment>
<proteinExistence type="predicted"/>